<dbReference type="InterPro" id="IPR004875">
    <property type="entry name" value="DDE_SF_endonuclease_dom"/>
</dbReference>
<dbReference type="InterPro" id="IPR011011">
    <property type="entry name" value="Znf_FYVE_PHD"/>
</dbReference>
<reference evidence="3 4" key="1">
    <citation type="journal article" date="2018" name="Elife">
        <title>Firefly genomes illuminate parallel origins of bioluminescence in beetles.</title>
        <authorList>
            <person name="Fallon T.R."/>
            <person name="Lower S.E."/>
            <person name="Chang C.H."/>
            <person name="Bessho-Uehara M."/>
            <person name="Martin G.J."/>
            <person name="Bewick A.J."/>
            <person name="Behringer M."/>
            <person name="Debat H.J."/>
            <person name="Wong I."/>
            <person name="Day J.C."/>
            <person name="Suvorov A."/>
            <person name="Silva C.J."/>
            <person name="Stanger-Hall K.F."/>
            <person name="Hall D.W."/>
            <person name="Schmitz R.J."/>
            <person name="Nelson D.R."/>
            <person name="Lewis S.M."/>
            <person name="Shigenobu S."/>
            <person name="Bybee S.M."/>
            <person name="Larracuente A.M."/>
            <person name="Oba Y."/>
            <person name="Weng J.K."/>
        </authorList>
    </citation>
    <scope>NUCLEOTIDE SEQUENCE [LARGE SCALE GENOMIC DNA]</scope>
    <source>
        <strain evidence="3">1611_PpyrPB1</strain>
        <tissue evidence="3">Whole body</tissue>
    </source>
</reference>
<dbReference type="InParanoid" id="A0A5N3ZZJ6"/>
<evidence type="ECO:0000256" key="1">
    <source>
        <dbReference type="SAM" id="MobiDB-lite"/>
    </source>
</evidence>
<dbReference type="SUPFAM" id="SSF57903">
    <property type="entry name" value="FYVE/PHD zinc finger"/>
    <property type="match status" value="1"/>
</dbReference>
<name>A0A5N3ZZJ6_PHOPY</name>
<dbReference type="InterPro" id="IPR050863">
    <property type="entry name" value="CenT-Element_Derived"/>
</dbReference>
<dbReference type="PANTHER" id="PTHR19303">
    <property type="entry name" value="TRANSPOSON"/>
    <property type="match status" value="1"/>
</dbReference>
<dbReference type="GO" id="GO:0005634">
    <property type="term" value="C:nucleus"/>
    <property type="evidence" value="ECO:0007669"/>
    <property type="project" value="TreeGrafter"/>
</dbReference>
<evidence type="ECO:0000313" key="4">
    <source>
        <dbReference type="Proteomes" id="UP000327044"/>
    </source>
</evidence>
<dbReference type="AlphaFoldDB" id="A0A5N3ZZJ6"/>
<dbReference type="Proteomes" id="UP000327044">
    <property type="component" value="Unassembled WGS sequence"/>
</dbReference>
<protein>
    <recommendedName>
        <fullName evidence="2">DDE-1 domain-containing protein</fullName>
    </recommendedName>
</protein>
<dbReference type="Pfam" id="PF03184">
    <property type="entry name" value="DDE_1"/>
    <property type="match status" value="1"/>
</dbReference>
<feature type="domain" description="DDE-1" evidence="2">
    <location>
        <begin position="133"/>
        <end position="247"/>
    </location>
</feature>
<feature type="region of interest" description="Disordered" evidence="1">
    <location>
        <begin position="276"/>
        <end position="295"/>
    </location>
</feature>
<proteinExistence type="predicted"/>
<dbReference type="PANTHER" id="PTHR19303:SF74">
    <property type="entry name" value="POGO TRANSPOSABLE ELEMENT WITH KRAB DOMAIN"/>
    <property type="match status" value="1"/>
</dbReference>
<evidence type="ECO:0000313" key="3">
    <source>
        <dbReference type="EMBL" id="KAB0790448.1"/>
    </source>
</evidence>
<sequence>MESRYFGLRISDLRHLAYQFAVRNGITHPFNDEKGKAGKDWVLAFLKRNSRLSLRTPEKTSIARATAFNRHTVSAFFSLLIELYDHYKFSPSQIYNVDETGITTVPNKPSKVIATKGKKQVGTLSSAERGTTTTSVICFNAAGRYIPPLMIFPRARENLELLEGTPPDTKLVCHPSGWMNTEIFCPTWLDHFLRHAQPTADQPILLIPDGHASHTKNIALLETARKKHVHIICLPPHTSHRLQPLDLDKNAISGFAKTGIWALNPHIFPDEAFAASETTNRPAPEKEDSCSSESDDKIPLVLLREPAKQSNKKAVPSCSKDVEEEVEVPLCSSEVVAVLAPDKDVVSRKTDRDKEVNKKVLPSCSKDADKKPKCFPKVVLEPVSCSSVASCSSNIASPRRSPKGLKETGILSQNQICSPRDIIPVPQVNETNKQKPTRNKGKTAVLTASPYYRELLDKNSPAPDPQKIDNIVKVLFGNKKKGKPGHHQGKRKRVGHVSAQGGENDDDTRCILCDGEFLKSSSGESWISCSRYEGWAHEKCTAYDRQSKNAFVCDFCE</sequence>
<organism evidence="3 4">
    <name type="scientific">Photinus pyralis</name>
    <name type="common">Common eastern firefly</name>
    <name type="synonym">Lampyris pyralis</name>
    <dbReference type="NCBI Taxonomy" id="7054"/>
    <lineage>
        <taxon>Eukaryota</taxon>
        <taxon>Metazoa</taxon>
        <taxon>Ecdysozoa</taxon>
        <taxon>Arthropoda</taxon>
        <taxon>Hexapoda</taxon>
        <taxon>Insecta</taxon>
        <taxon>Pterygota</taxon>
        <taxon>Neoptera</taxon>
        <taxon>Endopterygota</taxon>
        <taxon>Coleoptera</taxon>
        <taxon>Polyphaga</taxon>
        <taxon>Elateriformia</taxon>
        <taxon>Elateroidea</taxon>
        <taxon>Lampyridae</taxon>
        <taxon>Lampyrinae</taxon>
        <taxon>Photinus</taxon>
    </lineage>
</organism>
<dbReference type="EMBL" id="VVIM01001250">
    <property type="protein sequence ID" value="KAB0790448.1"/>
    <property type="molecule type" value="Genomic_DNA"/>
</dbReference>
<accession>A0A5N3ZZJ6</accession>
<keyword evidence="4" id="KW-1185">Reference proteome</keyword>
<dbReference type="GO" id="GO:0003677">
    <property type="term" value="F:DNA binding"/>
    <property type="evidence" value="ECO:0007669"/>
    <property type="project" value="TreeGrafter"/>
</dbReference>
<feature type="region of interest" description="Disordered" evidence="1">
    <location>
        <begin position="479"/>
        <end position="502"/>
    </location>
</feature>
<feature type="compositionally biased region" description="Basic and acidic residues" evidence="1">
    <location>
        <begin position="283"/>
        <end position="295"/>
    </location>
</feature>
<comment type="caution">
    <text evidence="3">The sequence shown here is derived from an EMBL/GenBank/DDBJ whole genome shotgun (WGS) entry which is preliminary data.</text>
</comment>
<gene>
    <name evidence="3" type="ORF">PPYR_15170</name>
</gene>
<evidence type="ECO:0000259" key="2">
    <source>
        <dbReference type="Pfam" id="PF03184"/>
    </source>
</evidence>
<feature type="compositionally biased region" description="Basic residues" evidence="1">
    <location>
        <begin position="479"/>
        <end position="495"/>
    </location>
</feature>